<keyword evidence="3" id="KW-0378">Hydrolase</keyword>
<proteinExistence type="inferred from homology"/>
<feature type="active site" description="Proton acceptor" evidence="4">
    <location>
        <position position="392"/>
    </location>
</feature>
<feature type="active site" description="Nucleophile" evidence="4">
    <location>
        <position position="205"/>
    </location>
</feature>
<accession>A0A9N8RDC6</accession>
<feature type="domain" description="Epoxide hydrolase N-terminal" evidence="6">
    <location>
        <begin position="29"/>
        <end position="142"/>
    </location>
</feature>
<comment type="caution">
    <text evidence="7">The sequence shown here is derived from an EMBL/GenBank/DDBJ whole genome shotgun (WGS) entry which is preliminary data.</text>
</comment>
<dbReference type="PIRSF" id="PIRSF001112">
    <property type="entry name" value="Epoxide_hydrolase"/>
    <property type="match status" value="1"/>
</dbReference>
<dbReference type="SUPFAM" id="SSF53474">
    <property type="entry name" value="alpha/beta-Hydrolases"/>
    <property type="match status" value="1"/>
</dbReference>
<gene>
    <name evidence="7" type="ORF">MDCFG202_LOCUS259821</name>
</gene>
<dbReference type="GO" id="GO:0004301">
    <property type="term" value="F:epoxide hydrolase activity"/>
    <property type="evidence" value="ECO:0007669"/>
    <property type="project" value="TreeGrafter"/>
</dbReference>
<evidence type="ECO:0000313" key="8">
    <source>
        <dbReference type="Proteomes" id="UP000746612"/>
    </source>
</evidence>
<dbReference type="Proteomes" id="UP000746612">
    <property type="component" value="Unassembled WGS sequence"/>
</dbReference>
<organism evidence="7 8">
    <name type="scientific">Gibberella zeae</name>
    <name type="common">Wheat head blight fungus</name>
    <name type="synonym">Fusarium graminearum</name>
    <dbReference type="NCBI Taxonomy" id="5518"/>
    <lineage>
        <taxon>Eukaryota</taxon>
        <taxon>Fungi</taxon>
        <taxon>Dikarya</taxon>
        <taxon>Ascomycota</taxon>
        <taxon>Pezizomycotina</taxon>
        <taxon>Sordariomycetes</taxon>
        <taxon>Hypocreomycetidae</taxon>
        <taxon>Hypocreales</taxon>
        <taxon>Nectriaceae</taxon>
        <taxon>Fusarium</taxon>
    </lineage>
</organism>
<keyword evidence="5" id="KW-0732">Signal</keyword>
<feature type="signal peptide" evidence="5">
    <location>
        <begin position="1"/>
        <end position="16"/>
    </location>
</feature>
<name>A0A9N8RDC6_GIBZA</name>
<evidence type="ECO:0000256" key="1">
    <source>
        <dbReference type="ARBA" id="ARBA00010088"/>
    </source>
</evidence>
<dbReference type="GO" id="GO:0097176">
    <property type="term" value="P:epoxide metabolic process"/>
    <property type="evidence" value="ECO:0007669"/>
    <property type="project" value="TreeGrafter"/>
</dbReference>
<dbReference type="InterPro" id="IPR029058">
    <property type="entry name" value="AB_hydrolase_fold"/>
</dbReference>
<feature type="non-terminal residue" evidence="7">
    <location>
        <position position="1"/>
    </location>
</feature>
<evidence type="ECO:0000256" key="5">
    <source>
        <dbReference type="SAM" id="SignalP"/>
    </source>
</evidence>
<feature type="chain" id="PRO_5040493195" description="Epoxide hydrolase N-terminal domain-containing protein" evidence="5">
    <location>
        <begin position="17"/>
        <end position="414"/>
    </location>
</feature>
<dbReference type="EMBL" id="CAJPIJ010000134">
    <property type="protein sequence ID" value="CAG1984915.1"/>
    <property type="molecule type" value="Genomic_DNA"/>
</dbReference>
<evidence type="ECO:0000256" key="2">
    <source>
        <dbReference type="ARBA" id="ARBA00022797"/>
    </source>
</evidence>
<evidence type="ECO:0000313" key="7">
    <source>
        <dbReference type="EMBL" id="CAG1984915.1"/>
    </source>
</evidence>
<sequence length="414" mass="46538">ITSIITITTLTMSALAHLPFSFPTELTSPQPYNISVNKDFIQQTQAKVKTWRSPVSLFSNWTIEGPDTNQIDDVAQYWANEYDWFSVQGRLNNEGHHYATSVSSDGNYTAPVPLHFVHRESSQADAVPLLLLHGWPSTHLEWSKVIEPLVTDADTPFHIVAPDLPGFGFSPAPTQPGLNPRENGRVMDNLMKQLGYSRYGIVSTDLGWQVAMWMVGDAESSIIGHMTDFFPTQPTDDDLERLARNETTEEETAYIVSSNAWYYSHSAYSTVHTQKPLAVSLAFSDSPVGFLGWVWDLMYAVSDGYKYSYEELITDTLMLFIPGPYNNIRAYLEAYSPGMMTFPKSKVPTGVSEWAFTNGPFPEVVASASSPRSWIERTANVVYFNRHDFGGHFPAVSQPKEWLQDVRKFFSGLN</sequence>
<evidence type="ECO:0000256" key="4">
    <source>
        <dbReference type="PIRSR" id="PIRSR001112-1"/>
    </source>
</evidence>
<dbReference type="Gene3D" id="3.40.50.1820">
    <property type="entry name" value="alpha/beta hydrolase"/>
    <property type="match status" value="1"/>
</dbReference>
<feature type="active site" description="Proton donor" evidence="4">
    <location>
        <position position="331"/>
    </location>
</feature>
<dbReference type="Pfam" id="PF06441">
    <property type="entry name" value="EHN"/>
    <property type="match status" value="1"/>
</dbReference>
<dbReference type="AlphaFoldDB" id="A0A9N8RDC6"/>
<comment type="similarity">
    <text evidence="1">Belongs to the peptidase S33 family.</text>
</comment>
<dbReference type="PANTHER" id="PTHR21661">
    <property type="entry name" value="EPOXIDE HYDROLASE 1-RELATED"/>
    <property type="match status" value="1"/>
</dbReference>
<dbReference type="PANTHER" id="PTHR21661:SF35">
    <property type="entry name" value="EPOXIDE HYDROLASE"/>
    <property type="match status" value="1"/>
</dbReference>
<evidence type="ECO:0000256" key="3">
    <source>
        <dbReference type="ARBA" id="ARBA00022801"/>
    </source>
</evidence>
<dbReference type="InterPro" id="IPR016292">
    <property type="entry name" value="Epoxide_hydrolase"/>
</dbReference>
<keyword evidence="2" id="KW-0058">Aromatic hydrocarbons catabolism</keyword>
<reference evidence="7" key="1">
    <citation type="submission" date="2021-03" db="EMBL/GenBank/DDBJ databases">
        <authorList>
            <person name="Alouane T."/>
            <person name="Langin T."/>
            <person name="Bonhomme L."/>
        </authorList>
    </citation>
    <scope>NUCLEOTIDE SEQUENCE</scope>
    <source>
        <strain evidence="7">MDC_Fg202</strain>
    </source>
</reference>
<dbReference type="PRINTS" id="PR00412">
    <property type="entry name" value="EPOXHYDRLASE"/>
</dbReference>
<evidence type="ECO:0000259" key="6">
    <source>
        <dbReference type="Pfam" id="PF06441"/>
    </source>
</evidence>
<protein>
    <recommendedName>
        <fullName evidence="6">Epoxide hydrolase N-terminal domain-containing protein</fullName>
    </recommendedName>
</protein>
<dbReference type="InterPro" id="IPR010497">
    <property type="entry name" value="Epoxide_hydro_N"/>
</dbReference>
<dbReference type="InterPro" id="IPR000639">
    <property type="entry name" value="Epox_hydrolase-like"/>
</dbReference>